<comment type="caution">
    <text evidence="3">The sequence shown here is derived from an EMBL/GenBank/DDBJ whole genome shotgun (WGS) entry which is preliminary data.</text>
</comment>
<dbReference type="PANTHER" id="PTHR31088">
    <property type="entry name" value="MEMBRANE-ASSOCIATED PROTEIN VIPP1, CHLOROPLASTIC"/>
    <property type="match status" value="1"/>
</dbReference>
<gene>
    <name evidence="3" type="ORF">AS888_18040</name>
</gene>
<dbReference type="Proteomes" id="UP000064189">
    <property type="component" value="Unassembled WGS sequence"/>
</dbReference>
<proteinExistence type="inferred from homology"/>
<feature type="coiled-coil region" evidence="2">
    <location>
        <begin position="32"/>
        <end position="77"/>
    </location>
</feature>
<feature type="coiled-coil region" evidence="2">
    <location>
        <begin position="104"/>
        <end position="138"/>
    </location>
</feature>
<comment type="similarity">
    <text evidence="1">Belongs to the PspA/Vipp/IM30 family.</text>
</comment>
<name>A0A109MZF2_9BACI</name>
<organism evidence="3 4">
    <name type="scientific">Peribacillus simplex</name>
    <dbReference type="NCBI Taxonomy" id="1478"/>
    <lineage>
        <taxon>Bacteria</taxon>
        <taxon>Bacillati</taxon>
        <taxon>Bacillota</taxon>
        <taxon>Bacilli</taxon>
        <taxon>Bacillales</taxon>
        <taxon>Bacillaceae</taxon>
        <taxon>Peribacillus</taxon>
    </lineage>
</organism>
<evidence type="ECO:0000256" key="1">
    <source>
        <dbReference type="ARBA" id="ARBA00043985"/>
    </source>
</evidence>
<evidence type="ECO:0000256" key="2">
    <source>
        <dbReference type="SAM" id="Coils"/>
    </source>
</evidence>
<dbReference type="EMBL" id="LNNH01000014">
    <property type="protein sequence ID" value="KWW20673.1"/>
    <property type="molecule type" value="Genomic_DNA"/>
</dbReference>
<dbReference type="PANTHER" id="PTHR31088:SF6">
    <property type="entry name" value="PHAGE SHOCK PROTEIN A"/>
    <property type="match status" value="1"/>
</dbReference>
<accession>A0A109MZF2</accession>
<protein>
    <submittedName>
        <fullName evidence="3">Modulator protein</fullName>
    </submittedName>
</protein>
<reference evidence="3 4" key="1">
    <citation type="submission" date="2015-11" db="EMBL/GenBank/DDBJ databases">
        <title>Genome Sequence of Bacillus simplex strain VanAntwerpen2.</title>
        <authorList>
            <person name="Couger M.B."/>
        </authorList>
    </citation>
    <scope>NUCLEOTIDE SEQUENCE [LARGE SCALE GENOMIC DNA]</scope>
    <source>
        <strain evidence="3 4">VanAntwerpen02</strain>
    </source>
</reference>
<dbReference type="AlphaFoldDB" id="A0A109MZF2"/>
<dbReference type="Pfam" id="PF04012">
    <property type="entry name" value="PspA_IM30"/>
    <property type="match status" value="1"/>
</dbReference>
<keyword evidence="4" id="KW-1185">Reference proteome</keyword>
<evidence type="ECO:0000313" key="3">
    <source>
        <dbReference type="EMBL" id="KWW20673.1"/>
    </source>
</evidence>
<keyword evidence="2" id="KW-0175">Coiled coil</keyword>
<dbReference type="RefSeq" id="WP_061141898.1">
    <property type="nucleotide sequence ID" value="NZ_LNNH01000014.1"/>
</dbReference>
<dbReference type="InterPro" id="IPR007157">
    <property type="entry name" value="PspA_VIPP1"/>
</dbReference>
<evidence type="ECO:0000313" key="4">
    <source>
        <dbReference type="Proteomes" id="UP000064189"/>
    </source>
</evidence>
<sequence>MGNLFSRMKQTISADFHDLLDKKEQKNPIGMLNQYLRQCEQETEKVGKLLERQYLLKEEFTREYNQAQSLAEKRKNQAEVAKQSGETDLMEFALKESLHYEDRAQSLMEAHKSAEVQLAELERKYEEMKHKLKDMHLKRMELMGRENIARANHRINRVLDAGRTEAKPVAMFEEMEHYIDRIEHKVDADYNRHTIDARIAQLEKELEQKEA</sequence>